<protein>
    <recommendedName>
        <fullName evidence="4">DUF4157 domain-containing protein</fullName>
    </recommendedName>
</protein>
<dbReference type="EMBL" id="SWBO01000001">
    <property type="protein sequence ID" value="TKC03164.1"/>
    <property type="molecule type" value="Genomic_DNA"/>
</dbReference>
<gene>
    <name evidence="2" type="ORF">FA045_00925</name>
</gene>
<evidence type="ECO:0000256" key="1">
    <source>
        <dbReference type="SAM" id="Phobius"/>
    </source>
</evidence>
<name>A0A4V5NYL4_9SPHI</name>
<dbReference type="Proteomes" id="UP000310477">
    <property type="component" value="Unassembled WGS sequence"/>
</dbReference>
<evidence type="ECO:0000313" key="3">
    <source>
        <dbReference type="Proteomes" id="UP000310477"/>
    </source>
</evidence>
<dbReference type="OrthoDB" id="1027344at2"/>
<dbReference type="AlphaFoldDB" id="A0A4V5NYL4"/>
<keyword evidence="1" id="KW-0472">Membrane</keyword>
<keyword evidence="3" id="KW-1185">Reference proteome</keyword>
<keyword evidence="1" id="KW-1133">Transmembrane helix</keyword>
<accession>A0A4V5NYL4</accession>
<keyword evidence="1" id="KW-0812">Transmembrane</keyword>
<proteinExistence type="predicted"/>
<comment type="caution">
    <text evidence="2">The sequence shown here is derived from an EMBL/GenBank/DDBJ whole genome shotgun (WGS) entry which is preliminary data.</text>
</comment>
<organism evidence="2 3">
    <name type="scientific">Pedobacter cryotolerans</name>
    <dbReference type="NCBI Taxonomy" id="2571270"/>
    <lineage>
        <taxon>Bacteria</taxon>
        <taxon>Pseudomonadati</taxon>
        <taxon>Bacteroidota</taxon>
        <taxon>Sphingobacteriia</taxon>
        <taxon>Sphingobacteriales</taxon>
        <taxon>Sphingobacteriaceae</taxon>
        <taxon>Pedobacter</taxon>
    </lineage>
</organism>
<sequence>MRFWIIIHPKLSPNAMAIFPFILLRNKAQKRDFVLINHEKIHLRQQLELLLIPFYFLYGINYLLNLLKYKNHYQAYLNIVFEKEAYKFEKDPNYLSKRKWYNWINFYSA</sequence>
<evidence type="ECO:0000313" key="2">
    <source>
        <dbReference type="EMBL" id="TKC03164.1"/>
    </source>
</evidence>
<feature type="transmembrane region" description="Helical" evidence="1">
    <location>
        <begin position="6"/>
        <end position="26"/>
    </location>
</feature>
<reference evidence="2 3" key="1">
    <citation type="submission" date="2019-04" db="EMBL/GenBank/DDBJ databases">
        <title>Pedobacter sp. AR-2-6 sp. nov., isolated from Arctic soil.</title>
        <authorList>
            <person name="Dahal R.H."/>
            <person name="Kim D.-U."/>
        </authorList>
    </citation>
    <scope>NUCLEOTIDE SEQUENCE [LARGE SCALE GENOMIC DNA]</scope>
    <source>
        <strain evidence="2 3">AR-2-6</strain>
    </source>
</reference>
<feature type="transmembrane region" description="Helical" evidence="1">
    <location>
        <begin position="47"/>
        <end position="64"/>
    </location>
</feature>
<evidence type="ECO:0008006" key="4">
    <source>
        <dbReference type="Google" id="ProtNLM"/>
    </source>
</evidence>
<dbReference type="RefSeq" id="WP_136873505.1">
    <property type="nucleotide sequence ID" value="NZ_SWBO01000001.1"/>
</dbReference>